<dbReference type="AlphaFoldDB" id="A0A644V7A2"/>
<feature type="transmembrane region" description="Helical" evidence="5">
    <location>
        <begin position="198"/>
        <end position="216"/>
    </location>
</feature>
<dbReference type="InterPro" id="IPR051533">
    <property type="entry name" value="WaaL-like"/>
</dbReference>
<feature type="transmembrane region" description="Helical" evidence="5">
    <location>
        <begin position="449"/>
        <end position="467"/>
    </location>
</feature>
<feature type="transmembrane region" description="Helical" evidence="5">
    <location>
        <begin position="411"/>
        <end position="437"/>
    </location>
</feature>
<accession>A0A644V7A2</accession>
<feature type="transmembrane region" description="Helical" evidence="5">
    <location>
        <begin position="49"/>
        <end position="68"/>
    </location>
</feature>
<evidence type="ECO:0000256" key="5">
    <source>
        <dbReference type="SAM" id="Phobius"/>
    </source>
</evidence>
<evidence type="ECO:0000256" key="3">
    <source>
        <dbReference type="ARBA" id="ARBA00022989"/>
    </source>
</evidence>
<feature type="transmembrane region" description="Helical" evidence="5">
    <location>
        <begin position="228"/>
        <end position="245"/>
    </location>
</feature>
<evidence type="ECO:0000259" key="6">
    <source>
        <dbReference type="Pfam" id="PF04932"/>
    </source>
</evidence>
<dbReference type="EMBL" id="VSSQ01000235">
    <property type="protein sequence ID" value="MPL87210.1"/>
    <property type="molecule type" value="Genomic_DNA"/>
</dbReference>
<feature type="transmembrane region" description="Helical" evidence="5">
    <location>
        <begin position="12"/>
        <end position="34"/>
    </location>
</feature>
<keyword evidence="2 5" id="KW-0812">Transmembrane</keyword>
<gene>
    <name evidence="7" type="ORF">SDC9_33205</name>
</gene>
<dbReference type="PANTHER" id="PTHR37422">
    <property type="entry name" value="TEICHURONIC ACID BIOSYNTHESIS PROTEIN TUAE"/>
    <property type="match status" value="1"/>
</dbReference>
<protein>
    <recommendedName>
        <fullName evidence="6">O-antigen ligase-related domain-containing protein</fullName>
    </recommendedName>
</protein>
<evidence type="ECO:0000313" key="7">
    <source>
        <dbReference type="EMBL" id="MPL87210.1"/>
    </source>
</evidence>
<keyword evidence="3 5" id="KW-1133">Transmembrane helix</keyword>
<keyword evidence="4 5" id="KW-0472">Membrane</keyword>
<organism evidence="7">
    <name type="scientific">bioreactor metagenome</name>
    <dbReference type="NCBI Taxonomy" id="1076179"/>
    <lineage>
        <taxon>unclassified sequences</taxon>
        <taxon>metagenomes</taxon>
        <taxon>ecological metagenomes</taxon>
    </lineage>
</organism>
<feature type="transmembrane region" description="Helical" evidence="5">
    <location>
        <begin position="511"/>
        <end position="529"/>
    </location>
</feature>
<dbReference type="InterPro" id="IPR011990">
    <property type="entry name" value="TPR-like_helical_dom_sf"/>
</dbReference>
<feature type="domain" description="O-antigen ligase-related" evidence="6">
    <location>
        <begin position="234"/>
        <end position="424"/>
    </location>
</feature>
<evidence type="ECO:0000256" key="2">
    <source>
        <dbReference type="ARBA" id="ARBA00022692"/>
    </source>
</evidence>
<proteinExistence type="predicted"/>
<evidence type="ECO:0000256" key="4">
    <source>
        <dbReference type="ARBA" id="ARBA00023136"/>
    </source>
</evidence>
<feature type="transmembrane region" description="Helical" evidence="5">
    <location>
        <begin position="143"/>
        <end position="162"/>
    </location>
</feature>
<feature type="transmembrane region" description="Helical" evidence="5">
    <location>
        <begin position="114"/>
        <end position="131"/>
    </location>
</feature>
<dbReference type="GO" id="GO:0016020">
    <property type="term" value="C:membrane"/>
    <property type="evidence" value="ECO:0007669"/>
    <property type="project" value="UniProtKB-SubCell"/>
</dbReference>
<dbReference type="Pfam" id="PF04932">
    <property type="entry name" value="Wzy_C"/>
    <property type="match status" value="1"/>
</dbReference>
<evidence type="ECO:0000256" key="1">
    <source>
        <dbReference type="ARBA" id="ARBA00004141"/>
    </source>
</evidence>
<name>A0A644V7A2_9ZZZZ</name>
<feature type="transmembrane region" description="Helical" evidence="5">
    <location>
        <begin position="473"/>
        <end position="490"/>
    </location>
</feature>
<feature type="transmembrane region" description="Helical" evidence="5">
    <location>
        <begin position="251"/>
        <end position="268"/>
    </location>
</feature>
<dbReference type="PANTHER" id="PTHR37422:SF13">
    <property type="entry name" value="LIPOPOLYSACCHARIDE BIOSYNTHESIS PROTEIN PA4999-RELATED"/>
    <property type="match status" value="1"/>
</dbReference>
<dbReference type="Gene3D" id="1.25.40.10">
    <property type="entry name" value="Tetratricopeptide repeat domain"/>
    <property type="match status" value="1"/>
</dbReference>
<comment type="caution">
    <text evidence="7">The sequence shown here is derived from an EMBL/GenBank/DDBJ whole genome shotgun (WGS) entry which is preliminary data.</text>
</comment>
<feature type="transmembrane region" description="Helical" evidence="5">
    <location>
        <begin position="280"/>
        <end position="304"/>
    </location>
</feature>
<dbReference type="SUPFAM" id="SSF48452">
    <property type="entry name" value="TPR-like"/>
    <property type="match status" value="1"/>
</dbReference>
<feature type="transmembrane region" description="Helical" evidence="5">
    <location>
        <begin position="80"/>
        <end position="98"/>
    </location>
</feature>
<reference evidence="7" key="1">
    <citation type="submission" date="2019-08" db="EMBL/GenBank/DDBJ databases">
        <authorList>
            <person name="Kucharzyk K."/>
            <person name="Murdoch R.W."/>
            <person name="Higgins S."/>
            <person name="Loffler F."/>
        </authorList>
    </citation>
    <scope>NUCLEOTIDE SEQUENCE</scope>
</reference>
<comment type="subcellular location">
    <subcellularLocation>
        <location evidence="1">Membrane</location>
        <topology evidence="1">Multi-pass membrane protein</topology>
    </subcellularLocation>
</comment>
<sequence>MNTDRNKFLRGVMYACLAIIPFLAFYVSGFGFGVEWNSMLFPYITGKNFAFRILVEIAAAAWIMLMILDKNFRPKKSALLWIYGIFVFVLLLADIFSVNPTRAFFSNFERMEGFISHAHLFLYFLMLITLFKDKASWAKYKFILFLSNIPVLLLGLLQMLGLPNFAPMKFLPALRDAIGSKFAPSQGGMQLDASLGNSTYLAIYTVFFIFLFVLAYVENKKEKTKNNWVYLLMAGLNLIVLFYTQTRGAQVGFAIGVFVSALIILIGGRKFKDLKNKKRISLAIVVLVILGYVGLVSFGQASFIQNSSTLNRLSKISTFVKPSTLVSTASKLKTELYNPSSTYESLKEISGDGTFTSRLLNIKMSLEGFKERPILGWGQDNYFYVFSKYNDARMYAQEPWFDRSHNVFMDWLIAAGALGLIAYLALYVGAIWMMWFSKGGKAHKSSNDFIEKALLTGLLIAYFVHNIFVFDNLISYILFFIVLAYIASKYSKRNEEKVVAKLTNSEAKSRMVIYGPFVLLALLASLYFLNVRYYQANRNIIRGLSPKAQMDEDPVDTLNRSLTYFKKAIATGGVAELESREQLTQTALGLYNEIANSDIPQTEEYLPVYKLVSDYISTAKEKYQELLDKKPDPRSASIFAAFLGGIGDNGLALKYGEMAHSMAPAKQTITTTYIRELLTAGNYEEANNLAKEMYDSDRGYENAKSIYALTNLYTGNFDEGEKMLTDENGFMNVDQSLYEAYKAAGATSRLTSILKKNLEINPTDINSALLLSGVYVDNNNKAAAIVVLRNLAKSSPELASQIEEYIKTLQ</sequence>
<dbReference type="InterPro" id="IPR007016">
    <property type="entry name" value="O-antigen_ligase-rel_domated"/>
</dbReference>